<evidence type="ECO:0000313" key="2">
    <source>
        <dbReference type="Proteomes" id="UP000295070"/>
    </source>
</evidence>
<comment type="caution">
    <text evidence="1">The sequence shown here is derived from an EMBL/GenBank/DDBJ whole genome shotgun (WGS) entry which is preliminary data.</text>
</comment>
<evidence type="ECO:0000313" key="1">
    <source>
        <dbReference type="EMBL" id="TDH15809.1"/>
    </source>
</evidence>
<dbReference type="Proteomes" id="UP000295070">
    <property type="component" value="Chromosome 2"/>
</dbReference>
<keyword evidence="2" id="KW-1185">Reference proteome</keyword>
<dbReference type="AlphaFoldDB" id="A0A484DK45"/>
<accession>A0A484DK45</accession>
<sequence length="271" mass="28752">MAATIGKGLALFQDRIPGPTWFPRFTGALHSRQEADAHPLSLTGGLALLISLKSVAAVVTSAVAEGHAGTHLAVIIPVHVTLSTAHSQVYFSQAVCWGEWAPHWHLRIFREIVIRPTDDRQGIVCTKNASRIPCNADVDTCIPHLRVVNDKLTDVGDNHVAIHLVRPHDQPLAPFTLFLPCYIRSGGSNNVTVEADCASHIDGLVVRVGVQRGGHGVLLGGCRGGVSCSVLRQWTGVGPGQVKAAGDHGYSHPTDAGLCVHEAVVEVGEAI</sequence>
<proteinExistence type="predicted"/>
<dbReference type="EMBL" id="SCKG01000002">
    <property type="protein sequence ID" value="TDH15809.1"/>
    <property type="molecule type" value="Genomic_DNA"/>
</dbReference>
<protein>
    <submittedName>
        <fullName evidence="1">Uncharacterized protein</fullName>
    </submittedName>
</protein>
<name>A0A484DK45_PERFV</name>
<gene>
    <name evidence="1" type="ORF">EPR50_G00013360</name>
</gene>
<organism evidence="1 2">
    <name type="scientific">Perca flavescens</name>
    <name type="common">American yellow perch</name>
    <name type="synonym">Morone flavescens</name>
    <dbReference type="NCBI Taxonomy" id="8167"/>
    <lineage>
        <taxon>Eukaryota</taxon>
        <taxon>Metazoa</taxon>
        <taxon>Chordata</taxon>
        <taxon>Craniata</taxon>
        <taxon>Vertebrata</taxon>
        <taxon>Euteleostomi</taxon>
        <taxon>Actinopterygii</taxon>
        <taxon>Neopterygii</taxon>
        <taxon>Teleostei</taxon>
        <taxon>Neoteleostei</taxon>
        <taxon>Acanthomorphata</taxon>
        <taxon>Eupercaria</taxon>
        <taxon>Perciformes</taxon>
        <taxon>Percoidei</taxon>
        <taxon>Percidae</taxon>
        <taxon>Percinae</taxon>
        <taxon>Perca</taxon>
    </lineage>
</organism>
<reference evidence="1 2" key="1">
    <citation type="submission" date="2019-01" db="EMBL/GenBank/DDBJ databases">
        <title>A chromosome-scale genome assembly of the yellow perch, Perca flavescens.</title>
        <authorList>
            <person name="Feron R."/>
            <person name="Morvezen R."/>
            <person name="Bestin A."/>
            <person name="Haffray P."/>
            <person name="Klopp C."/>
            <person name="Zahm M."/>
            <person name="Cabau C."/>
            <person name="Roques C."/>
            <person name="Donnadieu C."/>
            <person name="Bouchez O."/>
            <person name="Christie M."/>
            <person name="Larson W."/>
            <person name="Guiguen Y."/>
        </authorList>
    </citation>
    <scope>NUCLEOTIDE SEQUENCE [LARGE SCALE GENOMIC DNA]</scope>
    <source>
        <strain evidence="1">YP-PL-M2</strain>
        <tissue evidence="1">Blood</tissue>
    </source>
</reference>